<comment type="caution">
    <text evidence="2">The sequence shown here is derived from an EMBL/GenBank/DDBJ whole genome shotgun (WGS) entry which is preliminary data.</text>
</comment>
<dbReference type="EMBL" id="JAHYIQ010000009">
    <property type="protein sequence ID" value="KAK1129098.1"/>
    <property type="molecule type" value="Genomic_DNA"/>
</dbReference>
<gene>
    <name evidence="2" type="ORF">K0M31_020228</name>
</gene>
<dbReference type="Proteomes" id="UP001177670">
    <property type="component" value="Unassembled WGS sequence"/>
</dbReference>
<name>A0AA40G177_9HYME</name>
<keyword evidence="1" id="KW-0732">Signal</keyword>
<reference evidence="2" key="1">
    <citation type="submission" date="2021-10" db="EMBL/GenBank/DDBJ databases">
        <title>Melipona bicolor Genome sequencing and assembly.</title>
        <authorList>
            <person name="Araujo N.S."/>
            <person name="Arias M.C."/>
        </authorList>
    </citation>
    <scope>NUCLEOTIDE SEQUENCE</scope>
    <source>
        <strain evidence="2">USP_2M_L1-L4_2017</strain>
        <tissue evidence="2">Whole body</tissue>
    </source>
</reference>
<feature type="chain" id="PRO_5041213670" evidence="1">
    <location>
        <begin position="23"/>
        <end position="80"/>
    </location>
</feature>
<proteinExistence type="predicted"/>
<evidence type="ECO:0000313" key="3">
    <source>
        <dbReference type="Proteomes" id="UP001177670"/>
    </source>
</evidence>
<keyword evidence="3" id="KW-1185">Reference proteome</keyword>
<sequence>MSTTVLAASLFLLASFLGRTISQTPMNMLIVVEEADKAMLNILNDAAPEAEKNFGEDVITVHISKVQMDRANVDSSFKEG</sequence>
<accession>A0AA40G177</accession>
<feature type="signal peptide" evidence="1">
    <location>
        <begin position="1"/>
        <end position="22"/>
    </location>
</feature>
<organism evidence="2 3">
    <name type="scientific">Melipona bicolor</name>
    <dbReference type="NCBI Taxonomy" id="60889"/>
    <lineage>
        <taxon>Eukaryota</taxon>
        <taxon>Metazoa</taxon>
        <taxon>Ecdysozoa</taxon>
        <taxon>Arthropoda</taxon>
        <taxon>Hexapoda</taxon>
        <taxon>Insecta</taxon>
        <taxon>Pterygota</taxon>
        <taxon>Neoptera</taxon>
        <taxon>Endopterygota</taxon>
        <taxon>Hymenoptera</taxon>
        <taxon>Apocrita</taxon>
        <taxon>Aculeata</taxon>
        <taxon>Apoidea</taxon>
        <taxon>Anthophila</taxon>
        <taxon>Apidae</taxon>
        <taxon>Melipona</taxon>
    </lineage>
</organism>
<evidence type="ECO:0000313" key="2">
    <source>
        <dbReference type="EMBL" id="KAK1129098.1"/>
    </source>
</evidence>
<evidence type="ECO:0000256" key="1">
    <source>
        <dbReference type="SAM" id="SignalP"/>
    </source>
</evidence>
<dbReference type="AlphaFoldDB" id="A0AA40G177"/>
<protein>
    <submittedName>
        <fullName evidence="2">Uncharacterized protein</fullName>
    </submittedName>
</protein>